<protein>
    <submittedName>
        <fullName evidence="2">Uncharacterized protein</fullName>
    </submittedName>
</protein>
<dbReference type="RefSeq" id="WP_055218571.1">
    <property type="nucleotide sequence ID" value="NZ_CZBI01000002.1"/>
</dbReference>
<proteinExistence type="predicted"/>
<organism evidence="2 3">
    <name type="scientific">Bacteroides thetaiotaomicron</name>
    <dbReference type="NCBI Taxonomy" id="818"/>
    <lineage>
        <taxon>Bacteria</taxon>
        <taxon>Pseudomonadati</taxon>
        <taxon>Bacteroidota</taxon>
        <taxon>Bacteroidia</taxon>
        <taxon>Bacteroidales</taxon>
        <taxon>Bacteroidaceae</taxon>
        <taxon>Bacteroides</taxon>
    </lineage>
</organism>
<reference evidence="2 3" key="1">
    <citation type="submission" date="2015-09" db="EMBL/GenBank/DDBJ databases">
        <authorList>
            <consortium name="Pathogen Informatics"/>
        </authorList>
    </citation>
    <scope>NUCLEOTIDE SEQUENCE [LARGE SCALE GENOMIC DNA]</scope>
    <source>
        <strain evidence="2 3">2789STDY5834945</strain>
    </source>
</reference>
<feature type="region of interest" description="Disordered" evidence="1">
    <location>
        <begin position="90"/>
        <end position="130"/>
    </location>
</feature>
<evidence type="ECO:0000256" key="1">
    <source>
        <dbReference type="SAM" id="MobiDB-lite"/>
    </source>
</evidence>
<accession>A0A174R4X7</accession>
<feature type="compositionally biased region" description="Basic and acidic residues" evidence="1">
    <location>
        <begin position="105"/>
        <end position="130"/>
    </location>
</feature>
<dbReference type="Proteomes" id="UP000095541">
    <property type="component" value="Unassembled WGS sequence"/>
</dbReference>
<gene>
    <name evidence="2" type="ORF">ERS852557_01740</name>
</gene>
<name>A0A174R4X7_BACT4</name>
<evidence type="ECO:0000313" key="3">
    <source>
        <dbReference type="Proteomes" id="UP000095541"/>
    </source>
</evidence>
<dbReference type="EMBL" id="CZBI01000002">
    <property type="protein sequence ID" value="CUP80553.1"/>
    <property type="molecule type" value="Genomic_DNA"/>
</dbReference>
<dbReference type="AlphaFoldDB" id="A0A174R4X7"/>
<evidence type="ECO:0000313" key="2">
    <source>
        <dbReference type="EMBL" id="CUP80553.1"/>
    </source>
</evidence>
<sequence>MKHGIIHLLIFICFAACFYGCRSSRSVIRETVTEAIGEEKQTTTGGVIVLARRDSSNDKHTLHVHREDSTHIRINYDSLGRIKEIDFSNRKTEKRTGKNQSSSFQDHKEATSHQETAVTRKSDVKQQSQEKEKTANGCSLWTFLKFMFFFLSFCLVHDNWGRIKNFIRRLWKK</sequence>